<dbReference type="NCBIfam" id="NF002810">
    <property type="entry name" value="PRK02951.1-4"/>
    <property type="match status" value="1"/>
</dbReference>
<evidence type="ECO:0000256" key="1">
    <source>
        <dbReference type="ARBA" id="ARBA00022490"/>
    </source>
</evidence>
<dbReference type="Pfam" id="PF05472">
    <property type="entry name" value="Ter"/>
    <property type="match status" value="1"/>
</dbReference>
<evidence type="ECO:0000313" key="4">
    <source>
        <dbReference type="EMBL" id="KGD63338.1"/>
    </source>
</evidence>
<keyword evidence="1" id="KW-0963">Cytoplasm</keyword>
<evidence type="ECO:0000256" key="2">
    <source>
        <dbReference type="ARBA" id="ARBA00022705"/>
    </source>
</evidence>
<evidence type="ECO:0000313" key="5">
    <source>
        <dbReference type="Proteomes" id="UP000029444"/>
    </source>
</evidence>
<keyword evidence="5" id="KW-1185">Reference proteome</keyword>
<dbReference type="InterPro" id="IPR036381">
    <property type="entry name" value="Tus_dom1"/>
</dbReference>
<dbReference type="Gene3D" id="3.50.14.10">
    <property type="entry name" value="Replication terminator Tus, domain 1 superfamily/Replication terminator Tus"/>
    <property type="match status" value="1"/>
</dbReference>
<dbReference type="RefSeq" id="WP_035234672.1">
    <property type="nucleotide sequence ID" value="NZ_ARXV01000018.1"/>
</dbReference>
<dbReference type="GO" id="GO:0003677">
    <property type="term" value="F:DNA binding"/>
    <property type="evidence" value="ECO:0007669"/>
    <property type="project" value="UniProtKB-KW"/>
</dbReference>
<dbReference type="InterPro" id="IPR036384">
    <property type="entry name" value="Tus_sf"/>
</dbReference>
<dbReference type="GO" id="GO:0005737">
    <property type="term" value="C:cytoplasm"/>
    <property type="evidence" value="ECO:0007669"/>
    <property type="project" value="InterPro"/>
</dbReference>
<sequence>MTVISEHFDAMHRDIRALNNILKRMRPMAALAYPLPNTPKGMESEPVKTIPVREHTGEEAVSLAAACYQDLHINPSYSQKVARRTVGAIWLSPLRDASALEIPDLVERINAAKTAIEEYVIGTFSTRQERFEALRAECPGIMTMHLYRHIRCFTHEKVLSVRFTWQRKDSLSKPVKNDLVRRISEELERSGPDYRLPLEQLLSRLDRVPESSLRVRRQVRVQPVANIRVGDGLKTVTAPMPLLFIQEQPIKHKALAEFRAEDQRKTRSDKVAAEILGTFGGVTIEAFPA</sequence>
<dbReference type="SUPFAM" id="SSF56596">
    <property type="entry name" value="Replication terminator protein (Tus)"/>
    <property type="match status" value="1"/>
</dbReference>
<proteinExistence type="predicted"/>
<dbReference type="Proteomes" id="UP000029444">
    <property type="component" value="Unassembled WGS sequence"/>
</dbReference>
<dbReference type="EMBL" id="ARXV01000018">
    <property type="protein sequence ID" value="KGD63338.1"/>
    <property type="molecule type" value="Genomic_DNA"/>
</dbReference>
<comment type="caution">
    <text evidence="4">The sequence shown here is derived from an EMBL/GenBank/DDBJ whole genome shotgun (WGS) entry which is preliminary data.</text>
</comment>
<dbReference type="GO" id="GO:0006274">
    <property type="term" value="P:DNA replication termination"/>
    <property type="evidence" value="ECO:0007669"/>
    <property type="project" value="InterPro"/>
</dbReference>
<accession>A0A095TLK9</accession>
<dbReference type="InterPro" id="IPR008865">
    <property type="entry name" value="DNA_replication_term_site-bd"/>
</dbReference>
<keyword evidence="2" id="KW-0235">DNA replication</keyword>
<dbReference type="PATRIC" id="fig|1177154.3.peg.3360"/>
<keyword evidence="3" id="KW-0238">DNA-binding</keyword>
<dbReference type="STRING" id="1177154.Y5S_03324"/>
<evidence type="ECO:0000256" key="3">
    <source>
        <dbReference type="ARBA" id="ARBA00023125"/>
    </source>
</evidence>
<reference evidence="4 5" key="1">
    <citation type="submission" date="2012-09" db="EMBL/GenBank/DDBJ databases">
        <title>Genome Sequence of alkane-degrading Bacterium Alcanivorax sp. 19-m-6.</title>
        <authorList>
            <person name="Lai Q."/>
            <person name="Shao Z."/>
        </authorList>
    </citation>
    <scope>NUCLEOTIDE SEQUENCE [LARGE SCALE GENOMIC DNA]</scope>
    <source>
        <strain evidence="4 5">19-m-6</strain>
    </source>
</reference>
<dbReference type="OrthoDB" id="6298545at2"/>
<protein>
    <submittedName>
        <fullName evidence="4">DNA replication terminus site-binding protein</fullName>
    </submittedName>
</protein>
<organism evidence="4 5">
    <name type="scientific">Alcanivorax nanhaiticus</name>
    <dbReference type="NCBI Taxonomy" id="1177154"/>
    <lineage>
        <taxon>Bacteria</taxon>
        <taxon>Pseudomonadati</taxon>
        <taxon>Pseudomonadota</taxon>
        <taxon>Gammaproteobacteria</taxon>
        <taxon>Oceanospirillales</taxon>
        <taxon>Alcanivoracaceae</taxon>
        <taxon>Alcanivorax</taxon>
    </lineage>
</organism>
<dbReference type="eggNOG" id="ENOG502Z895">
    <property type="taxonomic scope" value="Bacteria"/>
</dbReference>
<name>A0A095TLK9_9GAMM</name>
<gene>
    <name evidence="4" type="ORF">Y5S_03324</name>
</gene>
<dbReference type="AlphaFoldDB" id="A0A095TLK9"/>